<sequence length="172" mass="18781">MKSLEILVERIILSSRWLLVVFYLGLVAALAVYAVSFAYKFIKVAGDVFTLGEAEMILAMLGLIDAALVASLIVMVMISGYENFVSRFDDTDADVSFLGKLDSGSLKIKVASSIVAISSIHLLQVFLNSSQYSDSRIMWLTLMHIAFVISAVMLGYLEKVMASVKAAGKQKL</sequence>
<dbReference type="GO" id="GO:0005886">
    <property type="term" value="C:plasma membrane"/>
    <property type="evidence" value="ECO:0007669"/>
    <property type="project" value="UniProtKB-SubCell"/>
</dbReference>
<accession>A0AAE3STW8</accession>
<evidence type="ECO:0000256" key="1">
    <source>
        <dbReference type="ARBA" id="ARBA00004651"/>
    </source>
</evidence>
<feature type="transmembrane region" description="Helical" evidence="7">
    <location>
        <begin position="57"/>
        <end position="78"/>
    </location>
</feature>
<comment type="subcellular location">
    <subcellularLocation>
        <location evidence="1 7">Cell membrane</location>
        <topology evidence="1 7">Multi-pass membrane protein</topology>
    </subcellularLocation>
</comment>
<evidence type="ECO:0000313" key="8">
    <source>
        <dbReference type="EMBL" id="MCX8996620.1"/>
    </source>
</evidence>
<proteinExistence type="inferred from homology"/>
<dbReference type="InterPro" id="IPR005134">
    <property type="entry name" value="UPF0114"/>
</dbReference>
<dbReference type="EMBL" id="JANFPI010000002">
    <property type="protein sequence ID" value="MCX8996620.1"/>
    <property type="molecule type" value="Genomic_DNA"/>
</dbReference>
<organism evidence="8 9">
    <name type="scientific">Ectorhizobium quercum</name>
    <dbReference type="NCBI Taxonomy" id="2965071"/>
    <lineage>
        <taxon>Bacteria</taxon>
        <taxon>Pseudomonadati</taxon>
        <taxon>Pseudomonadota</taxon>
        <taxon>Alphaproteobacteria</taxon>
        <taxon>Hyphomicrobiales</taxon>
        <taxon>Rhizobiaceae</taxon>
        <taxon>Ectorhizobium</taxon>
    </lineage>
</organism>
<comment type="similarity">
    <text evidence="2 7">Belongs to the UPF0114 family.</text>
</comment>
<evidence type="ECO:0000256" key="4">
    <source>
        <dbReference type="ARBA" id="ARBA00022692"/>
    </source>
</evidence>
<dbReference type="PANTHER" id="PTHR38596">
    <property type="entry name" value="UPF0114 PROTEIN YQHA"/>
    <property type="match status" value="1"/>
</dbReference>
<dbReference type="RefSeq" id="WP_306410405.1">
    <property type="nucleotide sequence ID" value="NZ_JANFPI010000002.1"/>
</dbReference>
<comment type="caution">
    <text evidence="8">The sequence shown here is derived from an EMBL/GenBank/DDBJ whole genome shotgun (WGS) entry which is preliminary data.</text>
</comment>
<dbReference type="Pfam" id="PF03350">
    <property type="entry name" value="UPF0114"/>
    <property type="match status" value="1"/>
</dbReference>
<dbReference type="AlphaFoldDB" id="A0AAE3STW8"/>
<feature type="transmembrane region" description="Helical" evidence="7">
    <location>
        <begin position="20"/>
        <end position="42"/>
    </location>
</feature>
<dbReference type="NCBIfam" id="TIGR00645">
    <property type="entry name" value="HI0507"/>
    <property type="match status" value="1"/>
</dbReference>
<dbReference type="HAMAP" id="MF_00143">
    <property type="entry name" value="UPF0114"/>
    <property type="match status" value="1"/>
</dbReference>
<keyword evidence="5 7" id="KW-1133">Transmembrane helix</keyword>
<gene>
    <name evidence="8" type="ORF">NOF55_05830</name>
</gene>
<feature type="transmembrane region" description="Helical" evidence="7">
    <location>
        <begin position="139"/>
        <end position="157"/>
    </location>
</feature>
<keyword evidence="9" id="KW-1185">Reference proteome</keyword>
<dbReference type="Proteomes" id="UP001208771">
    <property type="component" value="Unassembled WGS sequence"/>
</dbReference>
<reference evidence="8" key="1">
    <citation type="submission" date="2022-07" db="EMBL/GenBank/DDBJ databases">
        <title>Ectorhizobium quercum gen.nov., sp. nov.</title>
        <authorList>
            <person name="Ma T."/>
            <person name="Li Y."/>
        </authorList>
    </citation>
    <scope>NUCLEOTIDE SEQUENCE</scope>
    <source>
        <strain evidence="8">BDR2-2</strain>
    </source>
</reference>
<dbReference type="InterPro" id="IPR020761">
    <property type="entry name" value="UPF0114_bac"/>
</dbReference>
<keyword evidence="6 7" id="KW-0472">Membrane</keyword>
<evidence type="ECO:0000256" key="3">
    <source>
        <dbReference type="ARBA" id="ARBA00022475"/>
    </source>
</evidence>
<evidence type="ECO:0000256" key="6">
    <source>
        <dbReference type="ARBA" id="ARBA00023136"/>
    </source>
</evidence>
<keyword evidence="4 7" id="KW-0812">Transmembrane</keyword>
<dbReference type="PANTHER" id="PTHR38596:SF1">
    <property type="entry name" value="UPF0114 PROTEIN YQHA"/>
    <property type="match status" value="1"/>
</dbReference>
<name>A0AAE3STW8_9HYPH</name>
<evidence type="ECO:0000256" key="2">
    <source>
        <dbReference type="ARBA" id="ARBA00005774"/>
    </source>
</evidence>
<evidence type="ECO:0000256" key="5">
    <source>
        <dbReference type="ARBA" id="ARBA00022989"/>
    </source>
</evidence>
<keyword evidence="3 7" id="KW-1003">Cell membrane</keyword>
<evidence type="ECO:0000313" key="9">
    <source>
        <dbReference type="Proteomes" id="UP001208771"/>
    </source>
</evidence>
<protein>
    <recommendedName>
        <fullName evidence="7">UPF0114 protein NOF55_05830</fullName>
    </recommendedName>
</protein>
<evidence type="ECO:0000256" key="7">
    <source>
        <dbReference type="HAMAP-Rule" id="MF_00143"/>
    </source>
</evidence>